<proteinExistence type="predicted"/>
<dbReference type="EMBL" id="JAUHLI010000035">
    <property type="protein sequence ID" value="MEE2003391.1"/>
    <property type="molecule type" value="Genomic_DNA"/>
</dbReference>
<keyword evidence="2" id="KW-0472">Membrane</keyword>
<keyword evidence="2" id="KW-1133">Transmembrane helix</keyword>
<organism evidence="3 4">
    <name type="scientific">Alkalimonas cellulosilytica</name>
    <dbReference type="NCBI Taxonomy" id="3058395"/>
    <lineage>
        <taxon>Bacteria</taxon>
        <taxon>Pseudomonadati</taxon>
        <taxon>Pseudomonadota</taxon>
        <taxon>Gammaproteobacteria</taxon>
        <taxon>Alkalimonas</taxon>
    </lineage>
</organism>
<feature type="region of interest" description="Disordered" evidence="1">
    <location>
        <begin position="33"/>
        <end position="71"/>
    </location>
</feature>
<gene>
    <name evidence="3" type="ORF">QWY20_18250</name>
</gene>
<dbReference type="Proteomes" id="UP001336314">
    <property type="component" value="Unassembled WGS sequence"/>
</dbReference>
<comment type="caution">
    <text evidence="3">The sequence shown here is derived from an EMBL/GenBank/DDBJ whole genome shotgun (WGS) entry which is preliminary data.</text>
</comment>
<evidence type="ECO:0000313" key="3">
    <source>
        <dbReference type="EMBL" id="MEE2003391.1"/>
    </source>
</evidence>
<evidence type="ECO:0000256" key="2">
    <source>
        <dbReference type="SAM" id="Phobius"/>
    </source>
</evidence>
<evidence type="ECO:0000256" key="1">
    <source>
        <dbReference type="SAM" id="MobiDB-lite"/>
    </source>
</evidence>
<feature type="compositionally biased region" description="Basic and acidic residues" evidence="1">
    <location>
        <begin position="61"/>
        <end position="71"/>
    </location>
</feature>
<keyword evidence="4" id="KW-1185">Reference proteome</keyword>
<feature type="transmembrane region" description="Helical" evidence="2">
    <location>
        <begin position="6"/>
        <end position="25"/>
    </location>
</feature>
<dbReference type="RefSeq" id="WP_330130411.1">
    <property type="nucleotide sequence ID" value="NZ_JAUHLI010000035.1"/>
</dbReference>
<name>A0ABU7JA23_9GAMM</name>
<reference evidence="3 4" key="1">
    <citation type="submission" date="2023-07" db="EMBL/GenBank/DDBJ databases">
        <title>Alkalimonas sp., MEB108 novel, alkaliphilic bacterium isolated from Lonar Lake, India.</title>
        <authorList>
            <person name="Joshi A."/>
            <person name="Thite S."/>
        </authorList>
    </citation>
    <scope>NUCLEOTIDE SEQUENCE [LARGE SCALE GENOMIC DNA]</scope>
    <source>
        <strain evidence="3 4">MEB108</strain>
    </source>
</reference>
<accession>A0ABU7JA23</accession>
<keyword evidence="2" id="KW-0812">Transmembrane</keyword>
<evidence type="ECO:0000313" key="4">
    <source>
        <dbReference type="Proteomes" id="UP001336314"/>
    </source>
</evidence>
<sequence>MLSGYEIAMLVTIGASFVFMMWRLLRALEQEKREKFEKQQRSSEQTDEPSKDEPLSSAQRDPSERRNDQGL</sequence>
<protein>
    <submittedName>
        <fullName evidence="3">Uncharacterized protein</fullName>
    </submittedName>
</protein>